<dbReference type="InterPro" id="IPR037185">
    <property type="entry name" value="EmrE-like"/>
</dbReference>
<evidence type="ECO:0000256" key="3">
    <source>
        <dbReference type="ARBA" id="ARBA00022989"/>
    </source>
</evidence>
<reference evidence="7 8" key="1">
    <citation type="submission" date="2019-12" db="EMBL/GenBank/DDBJ databases">
        <authorList>
            <person name="Floudas D."/>
            <person name="Bentzer J."/>
            <person name="Ahren D."/>
            <person name="Johansson T."/>
            <person name="Persson P."/>
            <person name="Tunlid A."/>
        </authorList>
    </citation>
    <scope>NUCLEOTIDE SEQUENCE [LARGE SCALE GENOMIC DNA]</scope>
    <source>
        <strain evidence="7 8">CBS 102.39</strain>
    </source>
</reference>
<dbReference type="Proteomes" id="UP000521872">
    <property type="component" value="Unassembled WGS sequence"/>
</dbReference>
<feature type="transmembrane region" description="Helical" evidence="6">
    <location>
        <begin position="101"/>
        <end position="121"/>
    </location>
</feature>
<feature type="transmembrane region" description="Helical" evidence="6">
    <location>
        <begin position="344"/>
        <end position="364"/>
    </location>
</feature>
<feature type="transmembrane region" description="Helical" evidence="6">
    <location>
        <begin position="376"/>
        <end position="399"/>
    </location>
</feature>
<evidence type="ECO:0000256" key="4">
    <source>
        <dbReference type="ARBA" id="ARBA00023136"/>
    </source>
</evidence>
<feature type="compositionally biased region" description="Basic and acidic residues" evidence="5">
    <location>
        <begin position="539"/>
        <end position="552"/>
    </location>
</feature>
<feature type="transmembrane region" description="Helical" evidence="6">
    <location>
        <begin position="27"/>
        <end position="50"/>
    </location>
</feature>
<feature type="compositionally biased region" description="Basic and acidic residues" evidence="5">
    <location>
        <begin position="515"/>
        <end position="524"/>
    </location>
</feature>
<protein>
    <submittedName>
        <fullName evidence="7">Uncharacterized protein</fullName>
    </submittedName>
</protein>
<dbReference type="Pfam" id="PF05653">
    <property type="entry name" value="Mg_trans_NIPA"/>
    <property type="match status" value="2"/>
</dbReference>
<feature type="compositionally biased region" description="Gly residues" evidence="5">
    <location>
        <begin position="435"/>
        <end position="444"/>
    </location>
</feature>
<dbReference type="PANTHER" id="PTHR12570">
    <property type="match status" value="1"/>
</dbReference>
<feature type="transmembrane region" description="Helical" evidence="6">
    <location>
        <begin position="272"/>
        <end position="295"/>
    </location>
</feature>
<gene>
    <name evidence="7" type="ORF">D9613_000741</name>
</gene>
<keyword evidence="2 6" id="KW-0812">Transmembrane</keyword>
<evidence type="ECO:0000313" key="7">
    <source>
        <dbReference type="EMBL" id="KAF4620439.1"/>
    </source>
</evidence>
<keyword evidence="4 6" id="KW-0472">Membrane</keyword>
<dbReference type="PANTHER" id="PTHR12570:SF82">
    <property type="entry name" value="NIPA-LIKE PROTEIN 3"/>
    <property type="match status" value="1"/>
</dbReference>
<proteinExistence type="predicted"/>
<dbReference type="GO" id="GO:0016020">
    <property type="term" value="C:membrane"/>
    <property type="evidence" value="ECO:0007669"/>
    <property type="project" value="UniProtKB-SubCell"/>
</dbReference>
<feature type="transmembrane region" description="Helical" evidence="6">
    <location>
        <begin position="315"/>
        <end position="337"/>
    </location>
</feature>
<feature type="transmembrane region" description="Helical" evidence="6">
    <location>
        <begin position="169"/>
        <end position="189"/>
    </location>
</feature>
<evidence type="ECO:0000256" key="2">
    <source>
        <dbReference type="ARBA" id="ARBA00022692"/>
    </source>
</evidence>
<evidence type="ECO:0000256" key="5">
    <source>
        <dbReference type="SAM" id="MobiDB-lite"/>
    </source>
</evidence>
<keyword evidence="8" id="KW-1185">Reference proteome</keyword>
<feature type="compositionally biased region" description="Acidic residues" evidence="5">
    <location>
        <begin position="466"/>
        <end position="481"/>
    </location>
</feature>
<dbReference type="SUPFAM" id="SSF103481">
    <property type="entry name" value="Multidrug resistance efflux transporter EmrE"/>
    <property type="match status" value="1"/>
</dbReference>
<feature type="region of interest" description="Disordered" evidence="5">
    <location>
        <begin position="1"/>
        <end position="20"/>
    </location>
</feature>
<evidence type="ECO:0000256" key="1">
    <source>
        <dbReference type="ARBA" id="ARBA00004141"/>
    </source>
</evidence>
<feature type="compositionally biased region" description="Low complexity" evidence="5">
    <location>
        <begin position="1"/>
        <end position="17"/>
    </location>
</feature>
<comment type="caution">
    <text evidence="7">The sequence shown here is derived from an EMBL/GenBank/DDBJ whole genome shotgun (WGS) entry which is preliminary data.</text>
</comment>
<evidence type="ECO:0000313" key="8">
    <source>
        <dbReference type="Proteomes" id="UP000521872"/>
    </source>
</evidence>
<sequence length="568" mass="61466">MSSTSLIPPLPSNSSLPTPSPRHGNPVIAFIIGLAIILLASILNAAGLNLTKLDHVRTSSIPKASRRRDWMRPLWLLGMLLYILSQLIGSTLALEYMRAEYVAPLGSTSLVFNFLFARFLVGTPVTSTDIYGTIVVVLGVVGIVAFGSINSGLTSATDVAHITYLWRRGGWLGYFFAMSAALFFLLLFTSRLDFVLASRADFAAIPFSGVRPTQGPTLPTSNISLAVGKRRRSWLGAVFGIFYALKAGWDVMITWITDRLEAWAAPKDDTQVAWTLGIGWACCGGGLAGGCLVFAKATVKLLSGSLSHENPGNQFGHAAPIFTIILLVITAVLQIVCLNRGLKIYDSTLVVPVFYGVYTATGWLDSLIFNDEVAAYQSWTLFLIFVSILVLIAGVVLLTHKKPEPVTGKIKSTVAPRRRRKAKAGKDSKNPNGAENGGVQGEGSVGPEDQEGADGERDVLWTVGDVSDDDDDALEDDDDDDVDHHQHPLHQTLPTGRVAGLSGSNDLPLQSARGRVGEHTRLVGDDDDELELGALSSRQARDSRRSMDPFRDDEQESFNDFVSVPSKR</sequence>
<dbReference type="InterPro" id="IPR008521">
    <property type="entry name" value="Mg_trans_NIPA"/>
</dbReference>
<comment type="subcellular location">
    <subcellularLocation>
        <location evidence="1">Membrane</location>
        <topology evidence="1">Multi-pass membrane protein</topology>
    </subcellularLocation>
</comment>
<name>A0A8H4R128_9AGAR</name>
<dbReference type="GO" id="GO:0015095">
    <property type="term" value="F:magnesium ion transmembrane transporter activity"/>
    <property type="evidence" value="ECO:0007669"/>
    <property type="project" value="InterPro"/>
</dbReference>
<feature type="transmembrane region" description="Helical" evidence="6">
    <location>
        <begin position="130"/>
        <end position="149"/>
    </location>
</feature>
<organism evidence="7 8">
    <name type="scientific">Agrocybe pediades</name>
    <dbReference type="NCBI Taxonomy" id="84607"/>
    <lineage>
        <taxon>Eukaryota</taxon>
        <taxon>Fungi</taxon>
        <taxon>Dikarya</taxon>
        <taxon>Basidiomycota</taxon>
        <taxon>Agaricomycotina</taxon>
        <taxon>Agaricomycetes</taxon>
        <taxon>Agaricomycetidae</taxon>
        <taxon>Agaricales</taxon>
        <taxon>Agaricineae</taxon>
        <taxon>Strophariaceae</taxon>
        <taxon>Agrocybe</taxon>
    </lineage>
</organism>
<dbReference type="EMBL" id="JAACJL010000015">
    <property type="protein sequence ID" value="KAF4620439.1"/>
    <property type="molecule type" value="Genomic_DNA"/>
</dbReference>
<evidence type="ECO:0000256" key="6">
    <source>
        <dbReference type="SAM" id="Phobius"/>
    </source>
</evidence>
<keyword evidence="3 6" id="KW-1133">Transmembrane helix</keyword>
<feature type="region of interest" description="Disordered" evidence="5">
    <location>
        <begin position="408"/>
        <end position="568"/>
    </location>
</feature>
<dbReference type="Gene3D" id="1.10.3730.20">
    <property type="match status" value="1"/>
</dbReference>
<feature type="transmembrane region" description="Helical" evidence="6">
    <location>
        <begin position="70"/>
        <end position="89"/>
    </location>
</feature>
<dbReference type="OrthoDB" id="165382at2759"/>
<accession>A0A8H4R128</accession>
<dbReference type="AlphaFoldDB" id="A0A8H4R128"/>